<dbReference type="InterPro" id="IPR002509">
    <property type="entry name" value="NODB_dom"/>
</dbReference>
<dbReference type="Pfam" id="PF01522">
    <property type="entry name" value="Polysacc_deac_1"/>
    <property type="match status" value="1"/>
</dbReference>
<comment type="caution">
    <text evidence="5">The sequence shown here is derived from an EMBL/GenBank/DDBJ whole genome shotgun (WGS) entry which is preliminary data.</text>
</comment>
<protein>
    <recommendedName>
        <fullName evidence="4">NodB homology domain-containing protein</fullName>
    </recommendedName>
</protein>
<dbReference type="GO" id="GO:0016810">
    <property type="term" value="F:hydrolase activity, acting on carbon-nitrogen (but not peptide) bonds"/>
    <property type="evidence" value="ECO:0007669"/>
    <property type="project" value="InterPro"/>
</dbReference>
<evidence type="ECO:0000256" key="1">
    <source>
        <dbReference type="ARBA" id="ARBA00004613"/>
    </source>
</evidence>
<dbReference type="PANTHER" id="PTHR34216:SF3">
    <property type="entry name" value="POLY-BETA-1,6-N-ACETYL-D-GLUCOSAMINE N-DEACETYLASE"/>
    <property type="match status" value="1"/>
</dbReference>
<feature type="compositionally biased region" description="Gly residues" evidence="3">
    <location>
        <begin position="152"/>
        <end position="165"/>
    </location>
</feature>
<evidence type="ECO:0000259" key="4">
    <source>
        <dbReference type="Pfam" id="PF01522"/>
    </source>
</evidence>
<organism evidence="5 6">
    <name type="scientific">Nakamurella aerolata</name>
    <dbReference type="NCBI Taxonomy" id="1656892"/>
    <lineage>
        <taxon>Bacteria</taxon>
        <taxon>Bacillati</taxon>
        <taxon>Actinomycetota</taxon>
        <taxon>Actinomycetes</taxon>
        <taxon>Nakamurellales</taxon>
        <taxon>Nakamurellaceae</taxon>
        <taxon>Nakamurella</taxon>
    </lineage>
</organism>
<sequence>MTPWAEGGVRAVLARFLGHQVNRSNKRANKTDSGRSNAVHHRGLTPEHTRQARLPDQPAAGGRQVRASSRSRWQSRARTARWGAALLVPVTVLAACSSGAGNSAPVTETVQVTVPPSDAGGGSSTDAGATGTGSAAPGGATGGTGYPASGTGASGSGTGASGSGTGASSAKPDASTAQSSKPAPTKPTAGKPSSGKPTDPSAGAMPPVDTSKDTELWDDNSMVPHLFFHSLVVDPKRAFSDQESGAGYLDYMVTQREFGKILQQLYDNNYVLVSPHQLATVQADGSIKPKPLKLPKGKKPLVLSVDDVSYYEYMEGDGFASKLVVADNGRVLNTYTDAAGTTKQGSYDVMPMVDDFIRKNPDFSHAGARGVVALTGYNGALGYRSSPSEYAGKNKNLKQDIATATKVADAMKKEGWEFASHSWGHINFTKSSVDRIRSDNEKWMSDVAPIVGKTDLLIYPFGADISGVAEYSGDKYDYLKGQGYSFYFNVDGSTTAWGQWGDGYLREARINVDGLSMKAELDGRKVLDAFFDTKSVLDPARPPSISGSGS</sequence>
<feature type="region of interest" description="Disordered" evidence="3">
    <location>
        <begin position="112"/>
        <end position="216"/>
    </location>
</feature>
<feature type="domain" description="NodB homology" evidence="4">
    <location>
        <begin position="400"/>
        <end position="463"/>
    </location>
</feature>
<dbReference type="PANTHER" id="PTHR34216">
    <property type="match status" value="1"/>
</dbReference>
<reference evidence="5 6" key="1">
    <citation type="submission" date="2020-05" db="EMBL/GenBank/DDBJ databases">
        <title>Nakamurella sp. DB0629 isolated from air conditioner.</title>
        <authorList>
            <person name="Kim D.H."/>
            <person name="Kim D.-U."/>
        </authorList>
    </citation>
    <scope>NUCLEOTIDE SEQUENCE [LARGE SCALE GENOMIC DNA]</scope>
    <source>
        <strain evidence="5 6">DB0629</strain>
    </source>
</reference>
<comment type="subcellular location">
    <subcellularLocation>
        <location evidence="1">Secreted</location>
    </subcellularLocation>
</comment>
<dbReference type="GO" id="GO:0005576">
    <property type="term" value="C:extracellular region"/>
    <property type="evidence" value="ECO:0007669"/>
    <property type="project" value="UniProtKB-SubCell"/>
</dbReference>
<keyword evidence="6" id="KW-1185">Reference proteome</keyword>
<dbReference type="AlphaFoldDB" id="A0A849A878"/>
<name>A0A849A878_9ACTN</name>
<dbReference type="InterPro" id="IPR051398">
    <property type="entry name" value="Polysacch_Deacetylase"/>
</dbReference>
<dbReference type="SUPFAM" id="SSF88713">
    <property type="entry name" value="Glycoside hydrolase/deacetylase"/>
    <property type="match status" value="1"/>
</dbReference>
<feature type="compositionally biased region" description="Low complexity" evidence="3">
    <location>
        <begin position="181"/>
        <end position="192"/>
    </location>
</feature>
<dbReference type="Gene3D" id="3.20.20.370">
    <property type="entry name" value="Glycoside hydrolase/deacetylase"/>
    <property type="match status" value="1"/>
</dbReference>
<proteinExistence type="predicted"/>
<dbReference type="Proteomes" id="UP000562984">
    <property type="component" value="Unassembled WGS sequence"/>
</dbReference>
<keyword evidence="2" id="KW-0732">Signal</keyword>
<feature type="compositionally biased region" description="Low complexity" evidence="3">
    <location>
        <begin position="112"/>
        <end position="138"/>
    </location>
</feature>
<dbReference type="InterPro" id="IPR011330">
    <property type="entry name" value="Glyco_hydro/deAcase_b/a-brl"/>
</dbReference>
<evidence type="ECO:0000313" key="5">
    <source>
        <dbReference type="EMBL" id="NNG35281.1"/>
    </source>
</evidence>
<dbReference type="EMBL" id="JABEND010000002">
    <property type="protein sequence ID" value="NNG35281.1"/>
    <property type="molecule type" value="Genomic_DNA"/>
</dbReference>
<feature type="compositionally biased region" description="Low complexity" evidence="3">
    <location>
        <begin position="63"/>
        <end position="72"/>
    </location>
</feature>
<evidence type="ECO:0000256" key="2">
    <source>
        <dbReference type="ARBA" id="ARBA00022729"/>
    </source>
</evidence>
<accession>A0A849A878</accession>
<evidence type="ECO:0000256" key="3">
    <source>
        <dbReference type="SAM" id="MobiDB-lite"/>
    </source>
</evidence>
<gene>
    <name evidence="5" type="ORF">HKD39_06055</name>
</gene>
<feature type="region of interest" description="Disordered" evidence="3">
    <location>
        <begin position="23"/>
        <end position="74"/>
    </location>
</feature>
<evidence type="ECO:0000313" key="6">
    <source>
        <dbReference type="Proteomes" id="UP000562984"/>
    </source>
</evidence>
<dbReference type="RefSeq" id="WP_171198889.1">
    <property type="nucleotide sequence ID" value="NZ_JABEND010000002.1"/>
</dbReference>
<dbReference type="GO" id="GO:0005975">
    <property type="term" value="P:carbohydrate metabolic process"/>
    <property type="evidence" value="ECO:0007669"/>
    <property type="project" value="InterPro"/>
</dbReference>